<evidence type="ECO:0000256" key="1">
    <source>
        <dbReference type="ARBA" id="ARBA00004479"/>
    </source>
</evidence>
<keyword evidence="5" id="KW-0732">Signal</keyword>
<evidence type="ECO:0000256" key="12">
    <source>
        <dbReference type="SAM" id="Phobius"/>
    </source>
</evidence>
<comment type="caution">
    <text evidence="14">The sequence shown here is derived from an EMBL/GenBank/DDBJ whole genome shotgun (WGS) entry which is preliminary data.</text>
</comment>
<dbReference type="SMART" id="SM00060">
    <property type="entry name" value="FN3"/>
    <property type="match status" value="3"/>
</dbReference>
<dbReference type="EMBL" id="SWLE01000019">
    <property type="protein sequence ID" value="TNM87448.1"/>
    <property type="molecule type" value="Genomic_DNA"/>
</dbReference>
<protein>
    <recommendedName>
        <fullName evidence="13">Fibronectin type-III domain-containing protein</fullName>
    </recommendedName>
</protein>
<keyword evidence="9 12" id="KW-0472">Membrane</keyword>
<evidence type="ECO:0000256" key="2">
    <source>
        <dbReference type="ARBA" id="ARBA00008921"/>
    </source>
</evidence>
<evidence type="ECO:0000256" key="10">
    <source>
        <dbReference type="ARBA" id="ARBA00023170"/>
    </source>
</evidence>
<dbReference type="SUPFAM" id="SSF48264">
    <property type="entry name" value="Cytochrome P450"/>
    <property type="match status" value="1"/>
</dbReference>
<dbReference type="InterPro" id="IPR052672">
    <property type="entry name" value="Type1_Cytokine_Rcpt_Type2"/>
</dbReference>
<dbReference type="InterPro" id="IPR013783">
    <property type="entry name" value="Ig-like_fold"/>
</dbReference>
<gene>
    <name evidence="14" type="ORF">fugu_005669</name>
</gene>
<evidence type="ECO:0000256" key="11">
    <source>
        <dbReference type="ARBA" id="ARBA00023180"/>
    </source>
</evidence>
<dbReference type="SUPFAM" id="SSF49265">
    <property type="entry name" value="Fibronectin type III"/>
    <property type="match status" value="4"/>
</dbReference>
<evidence type="ECO:0000256" key="7">
    <source>
        <dbReference type="ARBA" id="ARBA00022989"/>
    </source>
</evidence>
<feature type="transmembrane region" description="Helical" evidence="12">
    <location>
        <begin position="750"/>
        <end position="773"/>
    </location>
</feature>
<accession>A0A4Z2B7A8</accession>
<keyword evidence="8" id="KW-0408">Iron</keyword>
<evidence type="ECO:0000256" key="6">
    <source>
        <dbReference type="ARBA" id="ARBA00022737"/>
    </source>
</evidence>
<dbReference type="InterPro" id="IPR001128">
    <property type="entry name" value="Cyt_P450"/>
</dbReference>
<dbReference type="Proteomes" id="UP000516260">
    <property type="component" value="Chromosome 6"/>
</dbReference>
<dbReference type="Pfam" id="PF00041">
    <property type="entry name" value="fn3"/>
    <property type="match status" value="1"/>
</dbReference>
<dbReference type="PANTHER" id="PTHR48423:SF2">
    <property type="entry name" value="INTERLEUKIN-12 RECEPTOR SUBUNIT BETA-2"/>
    <property type="match status" value="1"/>
</dbReference>
<dbReference type="PANTHER" id="PTHR48423">
    <property type="entry name" value="INTERLEUKIN-27 RECEPTOR SUBUNIT ALPHA"/>
    <property type="match status" value="1"/>
</dbReference>
<dbReference type="Gene3D" id="1.10.630.10">
    <property type="entry name" value="Cytochrome P450"/>
    <property type="match status" value="1"/>
</dbReference>
<evidence type="ECO:0000313" key="14">
    <source>
        <dbReference type="EMBL" id="TNM87448.1"/>
    </source>
</evidence>
<keyword evidence="15" id="KW-1185">Reference proteome</keyword>
<dbReference type="PROSITE" id="PS50853">
    <property type="entry name" value="FN3"/>
    <property type="match status" value="2"/>
</dbReference>
<dbReference type="GO" id="GO:0020037">
    <property type="term" value="F:heme binding"/>
    <property type="evidence" value="ECO:0007669"/>
    <property type="project" value="InterPro"/>
</dbReference>
<evidence type="ECO:0000259" key="13">
    <source>
        <dbReference type="PROSITE" id="PS50853"/>
    </source>
</evidence>
<dbReference type="PRINTS" id="PR00463">
    <property type="entry name" value="EP450I"/>
</dbReference>
<reference evidence="14 15" key="1">
    <citation type="submission" date="2019-04" db="EMBL/GenBank/DDBJ databases">
        <title>The sequence and de novo assembly of Takifugu bimaculatus genome using PacBio and Hi-C technologies.</title>
        <authorList>
            <person name="Xu P."/>
            <person name="Liu B."/>
            <person name="Zhou Z."/>
        </authorList>
    </citation>
    <scope>NUCLEOTIDE SEQUENCE [LARGE SCALE GENOMIC DNA]</scope>
    <source>
        <strain evidence="14">TB-2018</strain>
        <tissue evidence="14">Muscle</tissue>
    </source>
</reference>
<dbReference type="Gene3D" id="2.60.40.10">
    <property type="entry name" value="Immunoglobulins"/>
    <property type="match status" value="5"/>
</dbReference>
<keyword evidence="11" id="KW-0325">Glycoprotein</keyword>
<feature type="domain" description="Fibronectin type-III" evidence="13">
    <location>
        <begin position="552"/>
        <end position="648"/>
    </location>
</feature>
<dbReference type="AlphaFoldDB" id="A0A4Z2B7A8"/>
<dbReference type="InterPro" id="IPR036116">
    <property type="entry name" value="FN3_sf"/>
</dbReference>
<keyword evidence="4 12" id="KW-0812">Transmembrane</keyword>
<evidence type="ECO:0000313" key="15">
    <source>
        <dbReference type="Proteomes" id="UP000516260"/>
    </source>
</evidence>
<dbReference type="GO" id="GO:0004497">
    <property type="term" value="F:monooxygenase activity"/>
    <property type="evidence" value="ECO:0007669"/>
    <property type="project" value="InterPro"/>
</dbReference>
<dbReference type="InterPro" id="IPR036396">
    <property type="entry name" value="Cyt_P450_sf"/>
</dbReference>
<evidence type="ECO:0000256" key="4">
    <source>
        <dbReference type="ARBA" id="ARBA00022692"/>
    </source>
</evidence>
<feature type="domain" description="Fibronectin type-III" evidence="13">
    <location>
        <begin position="348"/>
        <end position="440"/>
    </location>
</feature>
<sequence>MEAILSTLGLEWMDGRTILIFLLVFVLLADYIKNRVPSNFPPGPWPLPLIGDLHRINPSRLHLQFAEFAGKYGNIFSLRLFGGRVVVLNGYKTVREALVEKGENFVDRPLIPLFEAFAGNRECPLLLIGCFKLNCCGYLTVEPAPLVLLGSNLTIYCHRENCSHWKNIYMVVNEKQCTVEKINSTTVSYSLVNIQTALTTVICRTWNPSGKTLVCGLDLKAGRTCAHLSTFTLASRFFSSCSLCSLPQVPPDKPQNVRCETWRSAPFLECTWERGRETHLNTIYNISVSRVNGTQIILTHVNGSAKVPRSAIDEDGKYQVNVMAHNHFGSSQSDPVYLCLEDMVIPEAPRIVQITFESTTLAALLQWNTTESSRYLKSYIRLRTGNGSWEAREATEIREGLVRVLGLAPLTEYTFQMRTCHLRRTLNPSCTNSTANSQKSFCSRWSLSAEARSPGKGPSQQLHVWRILRNLGADKGQNVTVMWKPPPPEDFSGEVQFYKISAENMEERNYSAVLRQCTFQVPAGLQAVSVSAATLYGTSPPANVSLRRSGVSGTLLREVLPADNGSALLVSWLWLREETGGELLHFVLEWAGLAVTEPQWKRLANDQNDTSITGLSAGVRYKVSLYAVTSAGVSEPSSKQVYSREQKPVSGPSLSVLRREPERILVQWDSLPVDQQRGFITAYSIYLQTLDFTSTEYKVTVNGSGPGQKWLDCPEGTLVLQATASTSAGEGLRGIQIYHPDVLPADLSPLIVTPLIVVVFVAMIINLMCIGCVKER</sequence>
<comment type="similarity">
    <text evidence="3">Belongs to the cytochrome P450 family.</text>
</comment>
<dbReference type="GO" id="GO:0005886">
    <property type="term" value="C:plasma membrane"/>
    <property type="evidence" value="ECO:0007669"/>
    <property type="project" value="UniProtKB-ARBA"/>
</dbReference>
<dbReference type="InterPro" id="IPR002401">
    <property type="entry name" value="Cyt_P450_E_grp-I"/>
</dbReference>
<keyword evidence="10" id="KW-0675">Receptor</keyword>
<comment type="similarity">
    <text evidence="2">Belongs to the type I cytokine receptor family. Type 2 subfamily.</text>
</comment>
<keyword evidence="6" id="KW-0677">Repeat</keyword>
<comment type="subcellular location">
    <subcellularLocation>
        <location evidence="1">Membrane</location>
        <topology evidence="1">Single-pass type I membrane protein</topology>
    </subcellularLocation>
</comment>
<dbReference type="GO" id="GO:0016705">
    <property type="term" value="F:oxidoreductase activity, acting on paired donors, with incorporation or reduction of molecular oxygen"/>
    <property type="evidence" value="ECO:0007669"/>
    <property type="project" value="InterPro"/>
</dbReference>
<evidence type="ECO:0000256" key="8">
    <source>
        <dbReference type="ARBA" id="ARBA00023004"/>
    </source>
</evidence>
<proteinExistence type="inferred from homology"/>
<dbReference type="CDD" id="cd00063">
    <property type="entry name" value="FN3"/>
    <property type="match status" value="1"/>
</dbReference>
<evidence type="ECO:0000256" key="9">
    <source>
        <dbReference type="ARBA" id="ARBA00023136"/>
    </source>
</evidence>
<evidence type="ECO:0000256" key="5">
    <source>
        <dbReference type="ARBA" id="ARBA00022729"/>
    </source>
</evidence>
<evidence type="ECO:0000256" key="3">
    <source>
        <dbReference type="ARBA" id="ARBA00010617"/>
    </source>
</evidence>
<name>A0A4Z2B7A8_9TELE</name>
<keyword evidence="7 12" id="KW-1133">Transmembrane helix</keyword>
<organism evidence="14 15">
    <name type="scientific">Takifugu bimaculatus</name>
    <dbReference type="NCBI Taxonomy" id="433685"/>
    <lineage>
        <taxon>Eukaryota</taxon>
        <taxon>Metazoa</taxon>
        <taxon>Chordata</taxon>
        <taxon>Craniata</taxon>
        <taxon>Vertebrata</taxon>
        <taxon>Euteleostomi</taxon>
        <taxon>Actinopterygii</taxon>
        <taxon>Neopterygii</taxon>
        <taxon>Teleostei</taxon>
        <taxon>Neoteleostei</taxon>
        <taxon>Acanthomorphata</taxon>
        <taxon>Eupercaria</taxon>
        <taxon>Tetraodontiformes</taxon>
        <taxon>Tetradontoidea</taxon>
        <taxon>Tetraodontidae</taxon>
        <taxon>Takifugu</taxon>
    </lineage>
</organism>
<dbReference type="GO" id="GO:0005506">
    <property type="term" value="F:iron ion binding"/>
    <property type="evidence" value="ECO:0007669"/>
    <property type="project" value="InterPro"/>
</dbReference>
<dbReference type="Pfam" id="PF00067">
    <property type="entry name" value="p450"/>
    <property type="match status" value="1"/>
</dbReference>
<dbReference type="InterPro" id="IPR003961">
    <property type="entry name" value="FN3_dom"/>
</dbReference>